<keyword evidence="3 5" id="KW-1133">Transmembrane helix</keyword>
<dbReference type="PANTHER" id="PTHR42718:SF42">
    <property type="entry name" value="EXPORT PROTEIN"/>
    <property type="match status" value="1"/>
</dbReference>
<name>A0A506U9A7_9HYPH</name>
<comment type="subcellular location">
    <subcellularLocation>
        <location evidence="1">Membrane</location>
        <topology evidence="1">Multi-pass membrane protein</topology>
    </subcellularLocation>
</comment>
<feature type="transmembrane region" description="Helical" evidence="5">
    <location>
        <begin position="176"/>
        <end position="197"/>
    </location>
</feature>
<feature type="domain" description="Major facilitator superfamily (MFS) profile" evidence="6">
    <location>
        <begin position="23"/>
        <end position="467"/>
    </location>
</feature>
<feature type="transmembrane region" description="Helical" evidence="5">
    <location>
        <begin position="338"/>
        <end position="365"/>
    </location>
</feature>
<sequence>MSRSVSSHRSFGGPFGASPGFGVLAASVLGSAMTFMDGSIVNVALPAIGADLSADVAALQWIVTGYMLALASLMLIGGALGDRWGSGRAFVAGVCGFAAASALCALAPSAVTLVAARIVQGIAAALLVPSSLAIIAATFKGAARGRAIGTWAAASAVGTAIGPVVGGWLVDTANWRAVFAINLPLAIAALFFARGFPPLPRTPGGRLDWPGAVTGMAALGLLNFGLIAIGDGRYAVGAAAIVAAFFAGAGFLRCEHRAANPMIPLDLFAEPGFAAINLLTVLLYAGLSACFVVLPLSLIAGHGYDAVVTGTAFVPFSVLMGGFSRFSGGLAARTGPRLPLVLGPATAAAGFLLLAFSVAGGAYWLDYFPGIVAVGIGMTITVPVLTTAVLDAVADTRTGTASSINNVAARAGGLVAIAAIGLAFGGRPGAIGDPDLIILATRRVLFAAAAIAALSAVTALALAPRRNDAA</sequence>
<protein>
    <submittedName>
        <fullName evidence="7">MFS transporter</fullName>
    </submittedName>
</protein>
<feature type="transmembrane region" description="Helical" evidence="5">
    <location>
        <begin position="306"/>
        <end position="326"/>
    </location>
</feature>
<evidence type="ECO:0000256" key="2">
    <source>
        <dbReference type="ARBA" id="ARBA00022692"/>
    </source>
</evidence>
<dbReference type="GO" id="GO:0016020">
    <property type="term" value="C:membrane"/>
    <property type="evidence" value="ECO:0007669"/>
    <property type="project" value="UniProtKB-SubCell"/>
</dbReference>
<feature type="transmembrane region" description="Helical" evidence="5">
    <location>
        <begin position="117"/>
        <end position="139"/>
    </location>
</feature>
<feature type="transmembrane region" description="Helical" evidence="5">
    <location>
        <begin position="21"/>
        <end position="45"/>
    </location>
</feature>
<comment type="caution">
    <text evidence="7">The sequence shown here is derived from an EMBL/GenBank/DDBJ whole genome shotgun (WGS) entry which is preliminary data.</text>
</comment>
<evidence type="ECO:0000313" key="7">
    <source>
        <dbReference type="EMBL" id="TPW29946.1"/>
    </source>
</evidence>
<feature type="transmembrane region" description="Helical" evidence="5">
    <location>
        <begin position="57"/>
        <end position="77"/>
    </location>
</feature>
<dbReference type="RefSeq" id="WP_141166255.1">
    <property type="nucleotide sequence ID" value="NZ_VHLH01000008.1"/>
</dbReference>
<dbReference type="InterPro" id="IPR020846">
    <property type="entry name" value="MFS_dom"/>
</dbReference>
<evidence type="ECO:0000256" key="1">
    <source>
        <dbReference type="ARBA" id="ARBA00004141"/>
    </source>
</evidence>
<feature type="transmembrane region" description="Helical" evidence="5">
    <location>
        <begin position="273"/>
        <end position="300"/>
    </location>
</feature>
<organism evidence="7 8">
    <name type="scientific">Pararhizobium mangrovi</name>
    <dbReference type="NCBI Taxonomy" id="2590452"/>
    <lineage>
        <taxon>Bacteria</taxon>
        <taxon>Pseudomonadati</taxon>
        <taxon>Pseudomonadota</taxon>
        <taxon>Alphaproteobacteria</taxon>
        <taxon>Hyphomicrobiales</taxon>
        <taxon>Rhizobiaceae</taxon>
        <taxon>Rhizobium/Agrobacterium group</taxon>
        <taxon>Pararhizobium</taxon>
    </lineage>
</organism>
<dbReference type="Pfam" id="PF07690">
    <property type="entry name" value="MFS_1"/>
    <property type="match status" value="1"/>
</dbReference>
<dbReference type="PRINTS" id="PR01036">
    <property type="entry name" value="TCRTETB"/>
</dbReference>
<dbReference type="Gene3D" id="1.20.1720.10">
    <property type="entry name" value="Multidrug resistance protein D"/>
    <property type="match status" value="1"/>
</dbReference>
<keyword evidence="8" id="KW-1185">Reference proteome</keyword>
<dbReference type="EMBL" id="VHLH01000008">
    <property type="protein sequence ID" value="TPW29946.1"/>
    <property type="molecule type" value="Genomic_DNA"/>
</dbReference>
<keyword evidence="4 5" id="KW-0472">Membrane</keyword>
<dbReference type="SUPFAM" id="SSF103473">
    <property type="entry name" value="MFS general substrate transporter"/>
    <property type="match status" value="1"/>
</dbReference>
<feature type="transmembrane region" description="Helical" evidence="5">
    <location>
        <begin position="89"/>
        <end position="111"/>
    </location>
</feature>
<proteinExistence type="predicted"/>
<dbReference type="PROSITE" id="PS50850">
    <property type="entry name" value="MFS"/>
    <property type="match status" value="1"/>
</dbReference>
<dbReference type="Proteomes" id="UP000320314">
    <property type="component" value="Unassembled WGS sequence"/>
</dbReference>
<evidence type="ECO:0000259" key="6">
    <source>
        <dbReference type="PROSITE" id="PS50850"/>
    </source>
</evidence>
<accession>A0A506U9A7</accession>
<gene>
    <name evidence="7" type="ORF">FJU11_06685</name>
</gene>
<dbReference type="OrthoDB" id="2414439at2"/>
<keyword evidence="2 5" id="KW-0812">Transmembrane</keyword>
<dbReference type="PANTHER" id="PTHR42718">
    <property type="entry name" value="MAJOR FACILITATOR SUPERFAMILY MULTIDRUG TRANSPORTER MFSC"/>
    <property type="match status" value="1"/>
</dbReference>
<evidence type="ECO:0000313" key="8">
    <source>
        <dbReference type="Proteomes" id="UP000320314"/>
    </source>
</evidence>
<feature type="transmembrane region" description="Helical" evidence="5">
    <location>
        <begin position="234"/>
        <end position="252"/>
    </location>
</feature>
<feature type="transmembrane region" description="Helical" evidence="5">
    <location>
        <begin position="371"/>
        <end position="394"/>
    </location>
</feature>
<feature type="transmembrane region" description="Helical" evidence="5">
    <location>
        <begin position="209"/>
        <end position="228"/>
    </location>
</feature>
<evidence type="ECO:0000256" key="4">
    <source>
        <dbReference type="ARBA" id="ARBA00023136"/>
    </source>
</evidence>
<dbReference type="InterPro" id="IPR036259">
    <property type="entry name" value="MFS_trans_sf"/>
</dbReference>
<feature type="transmembrane region" description="Helical" evidence="5">
    <location>
        <begin position="444"/>
        <end position="463"/>
    </location>
</feature>
<evidence type="ECO:0000256" key="3">
    <source>
        <dbReference type="ARBA" id="ARBA00022989"/>
    </source>
</evidence>
<dbReference type="CDD" id="cd17321">
    <property type="entry name" value="MFS_MMR_MDR_like"/>
    <property type="match status" value="1"/>
</dbReference>
<dbReference type="Gene3D" id="1.20.1250.20">
    <property type="entry name" value="MFS general substrate transporter like domains"/>
    <property type="match status" value="1"/>
</dbReference>
<evidence type="ECO:0000256" key="5">
    <source>
        <dbReference type="SAM" id="Phobius"/>
    </source>
</evidence>
<dbReference type="InterPro" id="IPR011701">
    <property type="entry name" value="MFS"/>
</dbReference>
<feature type="transmembrane region" description="Helical" evidence="5">
    <location>
        <begin position="151"/>
        <end position="170"/>
    </location>
</feature>
<feature type="transmembrane region" description="Helical" evidence="5">
    <location>
        <begin position="406"/>
        <end position="424"/>
    </location>
</feature>
<dbReference type="AlphaFoldDB" id="A0A506U9A7"/>
<dbReference type="GO" id="GO:0022857">
    <property type="term" value="F:transmembrane transporter activity"/>
    <property type="evidence" value="ECO:0007669"/>
    <property type="project" value="InterPro"/>
</dbReference>
<reference evidence="7 8" key="1">
    <citation type="submission" date="2019-06" db="EMBL/GenBank/DDBJ databases">
        <authorList>
            <person name="Li M."/>
        </authorList>
    </citation>
    <scope>NUCLEOTIDE SEQUENCE [LARGE SCALE GENOMIC DNA]</scope>
    <source>
        <strain evidence="7 8">BGMRC6574</strain>
    </source>
</reference>